<organism evidence="2">
    <name type="scientific">Ctenopharyngodon idella</name>
    <name type="common">Grass carp</name>
    <name type="synonym">Leuciscus idella</name>
    <dbReference type="NCBI Taxonomy" id="7959"/>
    <lineage>
        <taxon>Eukaryota</taxon>
        <taxon>Metazoa</taxon>
        <taxon>Chordata</taxon>
        <taxon>Craniata</taxon>
        <taxon>Vertebrata</taxon>
        <taxon>Euteleostomi</taxon>
        <taxon>Actinopterygii</taxon>
        <taxon>Neopterygii</taxon>
        <taxon>Teleostei</taxon>
        <taxon>Ostariophysi</taxon>
        <taxon>Cypriniformes</taxon>
        <taxon>Xenocyprididae</taxon>
        <taxon>Xenocypridinae</taxon>
        <taxon>Ctenopharyngodon</taxon>
    </lineage>
</organism>
<evidence type="ECO:0000313" key="2">
    <source>
        <dbReference type="EMBL" id="AXF84189.1"/>
    </source>
</evidence>
<feature type="signal peptide" evidence="1">
    <location>
        <begin position="1"/>
        <end position="24"/>
    </location>
</feature>
<reference evidence="2" key="1">
    <citation type="submission" date="2017-08" db="EMBL/GenBank/DDBJ databases">
        <title>An investigation of the diversity and expression of chemokine superfamily by teleost fishes grass carp Ctenopharyngodon idella.</title>
        <authorList>
            <person name="Liao Z."/>
            <person name="Su J."/>
        </authorList>
    </citation>
    <scope>NUCLEOTIDE SEQUENCE</scope>
</reference>
<feature type="chain" id="PRO_5016592116" evidence="1">
    <location>
        <begin position="25"/>
        <end position="143"/>
    </location>
</feature>
<name>A0A345D759_CTEID</name>
<protein>
    <submittedName>
        <fullName evidence="2">Chemokine ligand-like protein</fullName>
    </submittedName>
</protein>
<proteinExistence type="evidence at transcript level"/>
<sequence length="143" mass="16283">MTLIAYGLLAVNLSILLTVQEVESQHVPKTCKCPQAKIKVRGLFSNFTFTPKGPNCLEDEIIWVYMFCYSPYFSLESYGIRTITLCVSIRKVTKAKDFWNVGKDGGREPKRLPEENTVQSLCKVLWCHCTLICTKQAKDIRKG</sequence>
<evidence type="ECO:0000256" key="1">
    <source>
        <dbReference type="SAM" id="SignalP"/>
    </source>
</evidence>
<keyword evidence="1" id="KW-0732">Signal</keyword>
<accession>A0A345D759</accession>
<dbReference type="EMBL" id="MF783159">
    <property type="protein sequence ID" value="AXF84189.1"/>
    <property type="molecule type" value="mRNA"/>
</dbReference>
<dbReference type="AlphaFoldDB" id="A0A345D759"/>